<dbReference type="RefSeq" id="WP_176071876.1">
    <property type="nucleotide sequence ID" value="NZ_JABWMJ010000024.1"/>
</dbReference>
<feature type="transmembrane region" description="Helical" evidence="1">
    <location>
        <begin position="173"/>
        <end position="190"/>
    </location>
</feature>
<keyword evidence="4" id="KW-1185">Reference proteome</keyword>
<feature type="chain" id="PRO_5031508744" evidence="2">
    <location>
        <begin position="22"/>
        <end position="205"/>
    </location>
</feature>
<keyword evidence="1" id="KW-1133">Transmembrane helix</keyword>
<dbReference type="Proteomes" id="UP000529637">
    <property type="component" value="Unassembled WGS sequence"/>
</dbReference>
<sequence>MKPSLLALALTGALALQPALAAPGAHGPNGEHLDAPASQAATSALPRLEAKTEAFELVATLQATELSVLIDRYATNEPVLGATLEVEAGGIKARATFHADLGDYAFDDAKLLALLRTPGEHALVFTLVAGAETDLLDGTLVTTAAGAAAAADHSHAHDDHGHDDHGHDHTLEYAAWSVGGVLLLAGAYVWRRRRAGKAVAPKGAL</sequence>
<name>A0A7Y6TZ67_9BURK</name>
<protein>
    <submittedName>
        <fullName evidence="3">Uncharacterized protein</fullName>
    </submittedName>
</protein>
<reference evidence="3 4" key="1">
    <citation type="submission" date="2020-06" db="EMBL/GenBank/DDBJ databases">
        <title>Schlegella sp. ID0723 isolated from air conditioner.</title>
        <authorList>
            <person name="Kim D.Y."/>
            <person name="Kim D.-U."/>
        </authorList>
    </citation>
    <scope>NUCLEOTIDE SEQUENCE [LARGE SCALE GENOMIC DNA]</scope>
    <source>
        <strain evidence="3 4">ID0723</strain>
    </source>
</reference>
<evidence type="ECO:0000256" key="2">
    <source>
        <dbReference type="SAM" id="SignalP"/>
    </source>
</evidence>
<accession>A0A7Y6TZ67</accession>
<gene>
    <name evidence="3" type="ORF">HQN59_25080</name>
</gene>
<evidence type="ECO:0000313" key="3">
    <source>
        <dbReference type="EMBL" id="NUZ09019.1"/>
    </source>
</evidence>
<evidence type="ECO:0000256" key="1">
    <source>
        <dbReference type="SAM" id="Phobius"/>
    </source>
</evidence>
<feature type="signal peptide" evidence="2">
    <location>
        <begin position="1"/>
        <end position="21"/>
    </location>
</feature>
<evidence type="ECO:0000313" key="4">
    <source>
        <dbReference type="Proteomes" id="UP000529637"/>
    </source>
</evidence>
<keyword evidence="1" id="KW-0472">Membrane</keyword>
<keyword evidence="2" id="KW-0732">Signal</keyword>
<organism evidence="3 4">
    <name type="scientific">Piscinibacter koreensis</name>
    <dbReference type="NCBI Taxonomy" id="2742824"/>
    <lineage>
        <taxon>Bacteria</taxon>
        <taxon>Pseudomonadati</taxon>
        <taxon>Pseudomonadota</taxon>
        <taxon>Betaproteobacteria</taxon>
        <taxon>Burkholderiales</taxon>
        <taxon>Sphaerotilaceae</taxon>
        <taxon>Piscinibacter</taxon>
    </lineage>
</organism>
<dbReference type="AlphaFoldDB" id="A0A7Y6TZ67"/>
<proteinExistence type="predicted"/>
<keyword evidence="1" id="KW-0812">Transmembrane</keyword>
<comment type="caution">
    <text evidence="3">The sequence shown here is derived from an EMBL/GenBank/DDBJ whole genome shotgun (WGS) entry which is preliminary data.</text>
</comment>
<dbReference type="EMBL" id="JABWMJ010000024">
    <property type="protein sequence ID" value="NUZ09019.1"/>
    <property type="molecule type" value="Genomic_DNA"/>
</dbReference>